<evidence type="ECO:0000256" key="4">
    <source>
        <dbReference type="ARBA" id="ARBA00023136"/>
    </source>
</evidence>
<dbReference type="Gramene" id="PGSC0003DMT400031981">
    <property type="protein sequence ID" value="PGSC0003DMT400031981"/>
    <property type="gene ID" value="PGSC0003DMG400012268"/>
</dbReference>
<dbReference type="OrthoDB" id="266334at2759"/>
<dbReference type="InterPro" id="IPR008979">
    <property type="entry name" value="Galactose-bd-like_sf"/>
</dbReference>
<dbReference type="PROSITE" id="PS51469">
    <property type="entry name" value="SUN"/>
    <property type="match status" value="1"/>
</dbReference>
<dbReference type="OMA" id="CKSENIC"/>
<dbReference type="eggNOG" id="KOG1396">
    <property type="taxonomic scope" value="Eukaryota"/>
</dbReference>
<dbReference type="AlphaFoldDB" id="M1AWL9"/>
<name>M1AWL9_SOLTU</name>
<dbReference type="InterPro" id="IPR012919">
    <property type="entry name" value="SUN_dom"/>
</dbReference>
<feature type="domain" description="SUN" evidence="7">
    <location>
        <begin position="169"/>
        <end position="329"/>
    </location>
</feature>
<protein>
    <submittedName>
        <fullName evidence="8">Membrane protein</fullName>
    </submittedName>
</protein>
<dbReference type="Proteomes" id="UP000011115">
    <property type="component" value="Unassembled WGS sequence"/>
</dbReference>
<keyword evidence="3 6" id="KW-1133">Transmembrane helix</keyword>
<evidence type="ECO:0000256" key="1">
    <source>
        <dbReference type="ARBA" id="ARBA00004370"/>
    </source>
</evidence>
<sequence length="730" mass="82759">MTKPRNIVYNDVVSKPQLSLRLFFSIFCALLLFYSMFVYGYGGISLAYAETHTNYSVNDREFNSSTQPLLESRGKSSKTEVLLELNISVKINDSCSPTDNIATPEHSLQKTSALEDAVSTILGYNMLICQMQPQVVHIRRNEGRLLNGRTQLTYPNLEEFRSITKQEKIGSTASQLVNITHRLEPDGTPYNYASSSKGAKVVAHNKEAKGANNVLNKDHDKYLRNPCSVVGKFFVIELADETLVDAVKIANFEHYSSRLKEFELSGSLVYPTETWNPLGTFVAENVKHAQCFKLPEPKWVRYLKLNLLTHYGSEFYCTISFIEVYGIDAIEQMLEDLIVHSPESSPDKMGNLNKTAMLSMIPDSGSDYHETKGIVQNVVESANQGLENFDEGQGTNLDATRKKQTITNGPEFIKKHRQQSNGRTHGDAVLKILLQKVRALELNLSVLEQYIKELSKRQGDILPELDNEISQVSDLLEKSKLEIKDLLKWKENTEKENSDLESWKASVSAQLDLLVNGNRMLRFNLEDDIEMKVKLDVEKVVNDQKSLEKKELAMFSISLSFACIAILKLVSHRFQTTFATSRANEKWEKVEKPSYGVGETDMCMGLLGSDLCVFRDYNKTQLGVWVVNGYGVKESWIKKFTITYPIKKDLCPPLFMSNKGEMLVALRTITSIMYDSKDDTFRNPHVINCNDFHGVAIYVESLVCPFSTEVTEKATKQRPKKPRSKQLRNK</sequence>
<organism evidence="8 9">
    <name type="scientific">Solanum tuberosum</name>
    <name type="common">Potato</name>
    <dbReference type="NCBI Taxonomy" id="4113"/>
    <lineage>
        <taxon>Eukaryota</taxon>
        <taxon>Viridiplantae</taxon>
        <taxon>Streptophyta</taxon>
        <taxon>Embryophyta</taxon>
        <taxon>Tracheophyta</taxon>
        <taxon>Spermatophyta</taxon>
        <taxon>Magnoliopsida</taxon>
        <taxon>eudicotyledons</taxon>
        <taxon>Gunneridae</taxon>
        <taxon>Pentapetalae</taxon>
        <taxon>asterids</taxon>
        <taxon>lamiids</taxon>
        <taxon>Solanales</taxon>
        <taxon>Solanaceae</taxon>
        <taxon>Solanoideae</taxon>
        <taxon>Solaneae</taxon>
        <taxon>Solanum</taxon>
    </lineage>
</organism>
<accession>M1AWL9</accession>
<dbReference type="EnsemblPlants" id="PGSC0003DMT400031981">
    <property type="protein sequence ID" value="PGSC0003DMT400031981"/>
    <property type="gene ID" value="PGSC0003DMG400012268"/>
</dbReference>
<dbReference type="FunCoup" id="M1AWL9">
    <property type="interactions" value="165"/>
</dbReference>
<evidence type="ECO:0000313" key="9">
    <source>
        <dbReference type="Proteomes" id="UP000011115"/>
    </source>
</evidence>
<dbReference type="InParanoid" id="M1AWL9"/>
<dbReference type="PANTHER" id="PTHR12953">
    <property type="entry name" value="MEMBRANE PROTEIN CH1 RELATED"/>
    <property type="match status" value="1"/>
</dbReference>
<evidence type="ECO:0000256" key="5">
    <source>
        <dbReference type="SAM" id="Coils"/>
    </source>
</evidence>
<keyword evidence="9" id="KW-1185">Reference proteome</keyword>
<dbReference type="ExpressionAtlas" id="M1AWL9">
    <property type="expression patterns" value="baseline"/>
</dbReference>
<keyword evidence="2 6" id="KW-0812">Transmembrane</keyword>
<comment type="subcellular location">
    <subcellularLocation>
        <location evidence="1">Membrane</location>
    </subcellularLocation>
</comment>
<keyword evidence="4 6" id="KW-0472">Membrane</keyword>
<evidence type="ECO:0000256" key="6">
    <source>
        <dbReference type="SAM" id="Phobius"/>
    </source>
</evidence>
<dbReference type="PANTHER" id="PTHR12953:SF3">
    <property type="entry name" value="SUN DOMAIN-CONTAINING PROTEIN 5"/>
    <property type="match status" value="1"/>
</dbReference>
<reference evidence="8" key="2">
    <citation type="submission" date="2015-06" db="UniProtKB">
        <authorList>
            <consortium name="EnsemblPlants"/>
        </authorList>
    </citation>
    <scope>IDENTIFICATION</scope>
    <source>
        <strain evidence="8">DM1-3 516 R44</strain>
    </source>
</reference>
<dbReference type="STRING" id="4113.M1AWL9"/>
<proteinExistence type="predicted"/>
<evidence type="ECO:0000256" key="3">
    <source>
        <dbReference type="ARBA" id="ARBA00022989"/>
    </source>
</evidence>
<feature type="coiled-coil region" evidence="5">
    <location>
        <begin position="430"/>
        <end position="457"/>
    </location>
</feature>
<gene>
    <name evidence="8" type="primary">LOC102580037</name>
</gene>
<reference evidence="9" key="1">
    <citation type="journal article" date="2011" name="Nature">
        <title>Genome sequence and analysis of the tuber crop potato.</title>
        <authorList>
            <consortium name="The Potato Genome Sequencing Consortium"/>
        </authorList>
    </citation>
    <scope>NUCLEOTIDE SEQUENCE [LARGE SCALE GENOMIC DNA]</scope>
    <source>
        <strain evidence="9">cv. DM1-3 516 R44</strain>
    </source>
</reference>
<keyword evidence="5" id="KW-0175">Coiled coil</keyword>
<evidence type="ECO:0000313" key="8">
    <source>
        <dbReference type="EnsemblPlants" id="PGSC0003DMT400031981"/>
    </source>
</evidence>
<evidence type="ECO:0000256" key="2">
    <source>
        <dbReference type="ARBA" id="ARBA00022692"/>
    </source>
</evidence>
<dbReference type="GO" id="GO:0016020">
    <property type="term" value="C:membrane"/>
    <property type="evidence" value="ECO:0000318"/>
    <property type="project" value="GO_Central"/>
</dbReference>
<dbReference type="Gene3D" id="2.60.120.260">
    <property type="entry name" value="Galactose-binding domain-like"/>
    <property type="match status" value="1"/>
</dbReference>
<evidence type="ECO:0000259" key="7">
    <source>
        <dbReference type="PROSITE" id="PS51469"/>
    </source>
</evidence>
<dbReference type="Pfam" id="PF07738">
    <property type="entry name" value="Sad1_UNC"/>
    <property type="match status" value="1"/>
</dbReference>
<dbReference type="GO" id="GO:0005737">
    <property type="term" value="C:cytoplasm"/>
    <property type="evidence" value="ECO:0000318"/>
    <property type="project" value="GO_Central"/>
</dbReference>
<dbReference type="SUPFAM" id="SSF49785">
    <property type="entry name" value="Galactose-binding domain-like"/>
    <property type="match status" value="1"/>
</dbReference>
<feature type="transmembrane region" description="Helical" evidence="6">
    <location>
        <begin position="20"/>
        <end position="42"/>
    </location>
</feature>
<dbReference type="InterPro" id="IPR045120">
    <property type="entry name" value="Suco/Slp1-like"/>
</dbReference>
<dbReference type="PaxDb" id="4113-PGSC0003DMT400031981"/>